<accession>A0A143BIP8</accession>
<dbReference type="InterPro" id="IPR052025">
    <property type="entry name" value="Xyloglucanase_GH74"/>
</dbReference>
<dbReference type="PANTHER" id="PTHR43739">
    <property type="entry name" value="XYLOGLUCANASE (EUROFUNG)"/>
    <property type="match status" value="1"/>
</dbReference>
<gene>
    <name evidence="4" type="ORF">GEMMAAP_05720</name>
</gene>
<dbReference type="CDD" id="cd15482">
    <property type="entry name" value="Sialidase_non-viral"/>
    <property type="match status" value="1"/>
</dbReference>
<dbReference type="STRING" id="1379270.GEMMAAP_05720"/>
<proteinExistence type="predicted"/>
<dbReference type="InterPro" id="IPR036278">
    <property type="entry name" value="Sialidase_sf"/>
</dbReference>
<protein>
    <recommendedName>
        <fullName evidence="3">Sortilin N-terminal domain-containing protein</fullName>
    </recommendedName>
</protein>
<dbReference type="KEGG" id="gph:GEMMAAP_05720"/>
<reference evidence="4 5" key="1">
    <citation type="journal article" date="2014" name="Proc. Natl. Acad. Sci. U.S.A.">
        <title>Functional type 2 photosynthetic reaction centers found in the rare bacterial phylum Gemmatimonadetes.</title>
        <authorList>
            <person name="Zeng Y."/>
            <person name="Feng F."/>
            <person name="Medova H."/>
            <person name="Dean J."/>
            <person name="Koblizek M."/>
        </authorList>
    </citation>
    <scope>NUCLEOTIDE SEQUENCE [LARGE SCALE GENOMIC DNA]</scope>
    <source>
        <strain evidence="4 5">AP64</strain>
    </source>
</reference>
<keyword evidence="1" id="KW-0677">Repeat</keyword>
<dbReference type="EMBL" id="CP011454">
    <property type="protein sequence ID" value="AMW04475.1"/>
    <property type="molecule type" value="Genomic_DNA"/>
</dbReference>
<dbReference type="Gene3D" id="2.130.10.10">
    <property type="entry name" value="YVTN repeat-like/Quinoprotein amine dehydrogenase"/>
    <property type="match status" value="5"/>
</dbReference>
<organism evidence="4 5">
    <name type="scientific">Gemmatimonas phototrophica</name>
    <dbReference type="NCBI Taxonomy" id="1379270"/>
    <lineage>
        <taxon>Bacteria</taxon>
        <taxon>Pseudomonadati</taxon>
        <taxon>Gemmatimonadota</taxon>
        <taxon>Gemmatimonadia</taxon>
        <taxon>Gemmatimonadales</taxon>
        <taxon>Gemmatimonadaceae</taxon>
        <taxon>Gemmatimonas</taxon>
    </lineage>
</organism>
<feature type="domain" description="Sortilin N-terminal" evidence="3">
    <location>
        <begin position="136"/>
        <end position="259"/>
    </location>
</feature>
<evidence type="ECO:0000313" key="4">
    <source>
        <dbReference type="EMBL" id="AMW04475.1"/>
    </source>
</evidence>
<dbReference type="Proteomes" id="UP000076404">
    <property type="component" value="Chromosome"/>
</dbReference>
<sequence length="1066" mass="115413">MRYSPALRAVLIGAVLPFVGQAQRAPRAGAAPAANAAPFDSAALAGLKVRMLGPFRGGRSTAVAGIPGQPHAFFMGSTGGGLWHTDDAGATWRNVSDGYFGGAIGAVAVAPGDPNVVYVGEGSIDLRGNTSMGRGAWRSTDGGRSWQSIGLKGAGQIGRIQVHPSNADVAYAAVLGRPFGRSAERGVFRTRDGGRSWDKVLFLNDSTGASDIAMDPKNPRILYAAMWRAERKPWTMISGSSEGGIWRSTNGGDTWIKLAGGLPTGLTGKIGLTVSAANPQRLWALIEAEPAGGVYRSDDGGTSWTRTNSENKLRQRAWYYTHVRADPDEENVVYALNTSLYRSIDGGVTFSEVRVPHGDVHDLWINPADKRIMIVADDGGAQVTLNRGRTWSTYWNQPTAEFYDVITDNRFPYRVYTAQQDNTTISVPSWSSSNALHPFTDYRYASGCETGPVALHPDEPDVIWGGCYGGAINRWDTRTDDRRNVIVYPQLQLGQAAKDLTYRFQWVAPILVSRHNSNVVYHGAQYLLRTQDGGLSWDRISPDLTTNTPEHQVASGGPINNDVTGVEIFNTIFALAEDRKDAKTLWAGTDDGRVHITRDGGGTWSEITPPGMPKYGTVEEIALSSHAPGRAYLAVQAYRMDDFRPHLWRTDDYGRSWVKLTDGLNGIPADHPLRSVAEDPKVASLLYAGTEYGLYVSFDAGKAWQRMPGRLPITPIADLEARHDDLVLSTQGRSLWIVDDLAPLRELSSSIVASAAHLFTPSNVIRAQRGGESFDPIPEVPDMADNGAAIHLWLGTAATAPITLDIVDAQKRVVQHFSSDSAEARRAQSSRLPTARGLHRIVWDITYPGPLRVEGVVTWGYLGGVKAPPGDYEAVLVANGVTMRKPFKVLPDPRLSNVSAADYAEQFRAASLVRDSMNVLSTTLGDLRDVQKQKDALLAAAKRAGAEAAIGALADTLASKLTKLEVQLSQVKSKSGQDPIRFAGQLDNQWAELYGNLTGSNGYINGGVDGRPTKGAVERLTELTKRWAVLRAQWTEILNKDIPALNAAASQLKLGAIALPNRTIVP</sequence>
<evidence type="ECO:0000256" key="2">
    <source>
        <dbReference type="SAM" id="Coils"/>
    </source>
</evidence>
<dbReference type="OrthoDB" id="9757809at2"/>
<dbReference type="eggNOG" id="COG4447">
    <property type="taxonomic scope" value="Bacteria"/>
</dbReference>
<evidence type="ECO:0000256" key="1">
    <source>
        <dbReference type="ARBA" id="ARBA00022737"/>
    </source>
</evidence>
<keyword evidence="5" id="KW-1185">Reference proteome</keyword>
<dbReference type="Pfam" id="PF15902">
    <property type="entry name" value="Sortilin-Vps10"/>
    <property type="match status" value="1"/>
</dbReference>
<feature type="coiled-coil region" evidence="2">
    <location>
        <begin position="927"/>
        <end position="974"/>
    </location>
</feature>
<evidence type="ECO:0000313" key="5">
    <source>
        <dbReference type="Proteomes" id="UP000076404"/>
    </source>
</evidence>
<dbReference type="PANTHER" id="PTHR43739:SF5">
    <property type="entry name" value="EXO-ALPHA-SIALIDASE"/>
    <property type="match status" value="1"/>
</dbReference>
<dbReference type="SUPFAM" id="SSF50939">
    <property type="entry name" value="Sialidases"/>
    <property type="match status" value="2"/>
</dbReference>
<dbReference type="GO" id="GO:0010411">
    <property type="term" value="P:xyloglucan metabolic process"/>
    <property type="evidence" value="ECO:0007669"/>
    <property type="project" value="TreeGrafter"/>
</dbReference>
<name>A0A143BIP8_9BACT</name>
<evidence type="ECO:0000259" key="3">
    <source>
        <dbReference type="Pfam" id="PF15902"/>
    </source>
</evidence>
<dbReference type="RefSeq" id="WP_026849857.1">
    <property type="nucleotide sequence ID" value="NZ_CP011454.1"/>
</dbReference>
<keyword evidence="2" id="KW-0175">Coiled coil</keyword>
<reference evidence="4 5" key="2">
    <citation type="journal article" date="2016" name="Environ. Microbiol. Rep.">
        <title>Metagenomic evidence for the presence of phototrophic Gemmatimonadetes bacteria in diverse environments.</title>
        <authorList>
            <person name="Zeng Y."/>
            <person name="Baumbach J."/>
            <person name="Barbosa E.G."/>
            <person name="Azevedo V."/>
            <person name="Zhang C."/>
            <person name="Koblizek M."/>
        </authorList>
    </citation>
    <scope>NUCLEOTIDE SEQUENCE [LARGE SCALE GENOMIC DNA]</scope>
    <source>
        <strain evidence="4 5">AP64</strain>
    </source>
</reference>
<dbReference type="AlphaFoldDB" id="A0A143BIP8"/>
<dbReference type="InterPro" id="IPR031778">
    <property type="entry name" value="Sortilin_N"/>
</dbReference>
<dbReference type="InterPro" id="IPR015943">
    <property type="entry name" value="WD40/YVTN_repeat-like_dom_sf"/>
</dbReference>